<sequence>MGRRDHRGRPEPEPARSPRRRRRRAVQAAQRSPLGLRPTDPFGGLVITTFDHVIVLARDIEECARSFGAAGFAVTTREDEGGHIAEHRLVCFPDGSYLELYAFDRDNPDARSHRWFRYDELGEGFCDYSVTTTDLQGVVDAAEAAGIPSSGFAEGGKKRLDGEEWILRMTALGVGVAGPELPFVLEDVTPRAVRVSGTAPHANGATGISSVTIATADPASAHVGLAMLTGCSDPVRSERADGAVTSYRFGAREIRLLVPAAGTDAARRLAEAGPVVYEIEVAGAEAGLLDPASVHAARIVLSGTTL</sequence>
<reference evidence="3 4" key="1">
    <citation type="submission" date="2018-11" db="EMBL/GenBank/DDBJ databases">
        <authorList>
            <person name="Li F."/>
        </authorList>
    </citation>
    <scope>NUCLEOTIDE SEQUENCE [LARGE SCALE GENOMIC DNA]</scope>
    <source>
        <strain evidence="3 4">Gsoil 097</strain>
    </source>
</reference>
<organism evidence="3 4">
    <name type="scientific">Nocardioides marmoriginsengisoli</name>
    <dbReference type="NCBI Taxonomy" id="661483"/>
    <lineage>
        <taxon>Bacteria</taxon>
        <taxon>Bacillati</taxon>
        <taxon>Actinomycetota</taxon>
        <taxon>Actinomycetes</taxon>
        <taxon>Propionibacteriales</taxon>
        <taxon>Nocardioidaceae</taxon>
        <taxon>Nocardioides</taxon>
    </lineage>
</organism>
<evidence type="ECO:0000259" key="2">
    <source>
        <dbReference type="Pfam" id="PF13468"/>
    </source>
</evidence>
<dbReference type="EMBL" id="RJSE01000009">
    <property type="protein sequence ID" value="RNL60672.1"/>
    <property type="molecule type" value="Genomic_DNA"/>
</dbReference>
<name>A0A3N0CB46_9ACTN</name>
<keyword evidence="4" id="KW-1185">Reference proteome</keyword>
<dbReference type="Gene3D" id="3.10.180.10">
    <property type="entry name" value="2,3-Dihydroxybiphenyl 1,2-Dioxygenase, domain 1"/>
    <property type="match status" value="1"/>
</dbReference>
<protein>
    <submittedName>
        <fullName evidence="3">VOC family protein</fullName>
    </submittedName>
</protein>
<dbReference type="AlphaFoldDB" id="A0A3N0CB46"/>
<accession>A0A3N0CB46</accession>
<comment type="caution">
    <text evidence="3">The sequence shown here is derived from an EMBL/GenBank/DDBJ whole genome shotgun (WGS) entry which is preliminary data.</text>
</comment>
<dbReference type="PANTHER" id="PTHR40265:SF1">
    <property type="entry name" value="GLYOXALASE-LIKE DOMAIN-CONTAINING PROTEIN"/>
    <property type="match status" value="1"/>
</dbReference>
<evidence type="ECO:0000256" key="1">
    <source>
        <dbReference type="SAM" id="MobiDB-lite"/>
    </source>
</evidence>
<dbReference type="PANTHER" id="PTHR40265">
    <property type="entry name" value="BLL2707 PROTEIN"/>
    <property type="match status" value="1"/>
</dbReference>
<dbReference type="InterPro" id="IPR029068">
    <property type="entry name" value="Glyas_Bleomycin-R_OHBP_Dase"/>
</dbReference>
<proteinExistence type="predicted"/>
<dbReference type="InterPro" id="IPR025870">
    <property type="entry name" value="Glyoxalase-like_dom"/>
</dbReference>
<dbReference type="Proteomes" id="UP000267128">
    <property type="component" value="Unassembled WGS sequence"/>
</dbReference>
<feature type="domain" description="Glyoxalase-like" evidence="2">
    <location>
        <begin position="50"/>
        <end position="226"/>
    </location>
</feature>
<dbReference type="Pfam" id="PF13468">
    <property type="entry name" value="Glyoxalase_3"/>
    <property type="match status" value="1"/>
</dbReference>
<evidence type="ECO:0000313" key="4">
    <source>
        <dbReference type="Proteomes" id="UP000267128"/>
    </source>
</evidence>
<dbReference type="SUPFAM" id="SSF54593">
    <property type="entry name" value="Glyoxalase/Bleomycin resistance protein/Dihydroxybiphenyl dioxygenase"/>
    <property type="match status" value="1"/>
</dbReference>
<evidence type="ECO:0000313" key="3">
    <source>
        <dbReference type="EMBL" id="RNL60672.1"/>
    </source>
</evidence>
<gene>
    <name evidence="3" type="ORF">EFK50_20395</name>
</gene>
<feature type="region of interest" description="Disordered" evidence="1">
    <location>
        <begin position="1"/>
        <end position="37"/>
    </location>
</feature>